<evidence type="ECO:0000313" key="6">
    <source>
        <dbReference type="Proteomes" id="UP001231189"/>
    </source>
</evidence>
<dbReference type="SMART" id="SM00505">
    <property type="entry name" value="Knot1"/>
    <property type="match status" value="1"/>
</dbReference>
<dbReference type="InterPro" id="IPR003614">
    <property type="entry name" value="Knottins"/>
</dbReference>
<dbReference type="Proteomes" id="UP001231189">
    <property type="component" value="Unassembled WGS sequence"/>
</dbReference>
<comment type="caution">
    <text evidence="5">The sequence shown here is derived from an EMBL/GenBank/DDBJ whole genome shotgun (WGS) entry which is preliminary data.</text>
</comment>
<keyword evidence="1 3" id="KW-0732">Signal</keyword>
<dbReference type="AlphaFoldDB" id="A0AAD8RAZ7"/>
<feature type="chain" id="PRO_5042174738" description="Knottins-like domain-containing protein" evidence="3">
    <location>
        <begin position="24"/>
        <end position="81"/>
    </location>
</feature>
<dbReference type="EMBL" id="JAUUTY010000006">
    <property type="protein sequence ID" value="KAK1618308.1"/>
    <property type="molecule type" value="Genomic_DNA"/>
</dbReference>
<evidence type="ECO:0000256" key="2">
    <source>
        <dbReference type="ARBA" id="ARBA00023157"/>
    </source>
</evidence>
<sequence length="81" mass="8811">MALSRPRILAAAAFLLLLLTATGSEMKVAEARTCVSQSQNFRGECLSSTNCASVCKTENFPDGDCKTRGLERKCFCIKEDC</sequence>
<dbReference type="PRINTS" id="PR00288">
    <property type="entry name" value="PUROTHIONIN"/>
</dbReference>
<name>A0AAD8RAZ7_LOLMU</name>
<evidence type="ECO:0000313" key="5">
    <source>
        <dbReference type="EMBL" id="KAK1618308.1"/>
    </source>
</evidence>
<proteinExistence type="predicted"/>
<keyword evidence="2" id="KW-1015">Disulfide bond</keyword>
<feature type="signal peptide" evidence="3">
    <location>
        <begin position="1"/>
        <end position="23"/>
    </location>
</feature>
<gene>
    <name evidence="5" type="ORF">QYE76_023825</name>
</gene>
<dbReference type="PANTHER" id="PTHR33147:SF39">
    <property type="entry name" value="DRO1 PROTEIN-RELATED"/>
    <property type="match status" value="1"/>
</dbReference>
<accession>A0AAD8RAZ7</accession>
<evidence type="ECO:0000256" key="3">
    <source>
        <dbReference type="SAM" id="SignalP"/>
    </source>
</evidence>
<dbReference type="InterPro" id="IPR008176">
    <property type="entry name" value="Defensin_plant"/>
</dbReference>
<dbReference type="GO" id="GO:0006952">
    <property type="term" value="P:defense response"/>
    <property type="evidence" value="ECO:0007669"/>
    <property type="project" value="InterPro"/>
</dbReference>
<dbReference type="PROSITE" id="PS00940">
    <property type="entry name" value="GAMMA_THIONIN"/>
    <property type="match status" value="1"/>
</dbReference>
<dbReference type="Pfam" id="PF00304">
    <property type="entry name" value="Gamma-thionin"/>
    <property type="match status" value="1"/>
</dbReference>
<feature type="domain" description="Knottins-like" evidence="4">
    <location>
        <begin position="33"/>
        <end position="78"/>
    </location>
</feature>
<keyword evidence="6" id="KW-1185">Reference proteome</keyword>
<evidence type="ECO:0000259" key="4">
    <source>
        <dbReference type="SMART" id="SM00505"/>
    </source>
</evidence>
<dbReference type="Gene3D" id="3.30.30.10">
    <property type="entry name" value="Knottin, scorpion toxin-like"/>
    <property type="match status" value="1"/>
</dbReference>
<dbReference type="SUPFAM" id="SSF57095">
    <property type="entry name" value="Scorpion toxin-like"/>
    <property type="match status" value="1"/>
</dbReference>
<protein>
    <recommendedName>
        <fullName evidence="4">Knottins-like domain-containing protein</fullName>
    </recommendedName>
</protein>
<reference evidence="5" key="1">
    <citation type="submission" date="2023-07" db="EMBL/GenBank/DDBJ databases">
        <title>A chromosome-level genome assembly of Lolium multiflorum.</title>
        <authorList>
            <person name="Chen Y."/>
            <person name="Copetti D."/>
            <person name="Kolliker R."/>
            <person name="Studer B."/>
        </authorList>
    </citation>
    <scope>NUCLEOTIDE SEQUENCE</scope>
    <source>
        <strain evidence="5">02402/16</strain>
        <tissue evidence="5">Leaf</tissue>
    </source>
</reference>
<organism evidence="5 6">
    <name type="scientific">Lolium multiflorum</name>
    <name type="common">Italian ryegrass</name>
    <name type="synonym">Lolium perenne subsp. multiflorum</name>
    <dbReference type="NCBI Taxonomy" id="4521"/>
    <lineage>
        <taxon>Eukaryota</taxon>
        <taxon>Viridiplantae</taxon>
        <taxon>Streptophyta</taxon>
        <taxon>Embryophyta</taxon>
        <taxon>Tracheophyta</taxon>
        <taxon>Spermatophyta</taxon>
        <taxon>Magnoliopsida</taxon>
        <taxon>Liliopsida</taxon>
        <taxon>Poales</taxon>
        <taxon>Poaceae</taxon>
        <taxon>BOP clade</taxon>
        <taxon>Pooideae</taxon>
        <taxon>Poodae</taxon>
        <taxon>Poeae</taxon>
        <taxon>Poeae Chloroplast Group 2 (Poeae type)</taxon>
        <taxon>Loliodinae</taxon>
        <taxon>Loliinae</taxon>
        <taxon>Lolium</taxon>
    </lineage>
</organism>
<dbReference type="CDD" id="cd00107">
    <property type="entry name" value="Knot1"/>
    <property type="match status" value="1"/>
</dbReference>
<evidence type="ECO:0000256" key="1">
    <source>
        <dbReference type="ARBA" id="ARBA00022729"/>
    </source>
</evidence>
<dbReference type="InterPro" id="IPR036574">
    <property type="entry name" value="Scorpion_toxin-like_sf"/>
</dbReference>
<dbReference type="PANTHER" id="PTHR33147">
    <property type="entry name" value="DEFENSIN-LIKE PROTEIN 1"/>
    <property type="match status" value="1"/>
</dbReference>